<feature type="domain" description="AraC effector-binding" evidence="1">
    <location>
        <begin position="1"/>
        <end position="152"/>
    </location>
</feature>
<dbReference type="InterPro" id="IPR011256">
    <property type="entry name" value="Reg_factor_effector_dom_sf"/>
</dbReference>
<dbReference type="Gene3D" id="3.20.80.10">
    <property type="entry name" value="Regulatory factor, effector binding domain"/>
    <property type="match status" value="1"/>
</dbReference>
<gene>
    <name evidence="2" type="ORF">B0I18_11611</name>
</gene>
<dbReference type="EMBL" id="PYGD01000016">
    <property type="protein sequence ID" value="PSK87981.1"/>
    <property type="molecule type" value="Genomic_DNA"/>
</dbReference>
<protein>
    <submittedName>
        <fullName evidence="2">Putative transcriptional regulator YdeE</fullName>
    </submittedName>
</protein>
<name>A0A2P8CSN7_9BACT</name>
<accession>A0A2P8CSN7</accession>
<dbReference type="Pfam" id="PF14526">
    <property type="entry name" value="Cass2"/>
    <property type="match status" value="1"/>
</dbReference>
<dbReference type="InterPro" id="IPR029441">
    <property type="entry name" value="Cass2"/>
</dbReference>
<reference evidence="2 3" key="1">
    <citation type="submission" date="2018-03" db="EMBL/GenBank/DDBJ databases">
        <title>Genomic Encyclopedia of Type Strains, Phase III (KMG-III): the genomes of soil and plant-associated and newly described type strains.</title>
        <authorList>
            <person name="Whitman W."/>
        </authorList>
    </citation>
    <scope>NUCLEOTIDE SEQUENCE [LARGE SCALE GENOMIC DNA]</scope>
    <source>
        <strain evidence="2 3">CGMCC 1.12700</strain>
    </source>
</reference>
<dbReference type="Proteomes" id="UP000240572">
    <property type="component" value="Unassembled WGS sequence"/>
</dbReference>
<dbReference type="OrthoDB" id="9801008at2"/>
<dbReference type="SMART" id="SM00871">
    <property type="entry name" value="AraC_E_bind"/>
    <property type="match status" value="1"/>
</dbReference>
<evidence type="ECO:0000259" key="1">
    <source>
        <dbReference type="SMART" id="SM00871"/>
    </source>
</evidence>
<dbReference type="SUPFAM" id="SSF55136">
    <property type="entry name" value="Probable bacterial effector-binding domain"/>
    <property type="match status" value="1"/>
</dbReference>
<dbReference type="InterPro" id="IPR010499">
    <property type="entry name" value="AraC_E-bd"/>
</dbReference>
<sequence>MNTIQLPAFSIIGISVRTTNENNQAAQDIPALWERFFSENIMERIPGRESTDLYCVYTDYEKDHTRPYTTVLGCRVSDASQVPDDMRAVSFPERAYVQFGAKGNLNEGAVIEAWQHIWQSPVPRAFTADFEHYGEKAHVPKDAEVDIFIAVNA</sequence>
<dbReference type="RefSeq" id="WP_106525353.1">
    <property type="nucleotide sequence ID" value="NZ_PYGD01000016.1"/>
</dbReference>
<dbReference type="InterPro" id="IPR053182">
    <property type="entry name" value="YobU-like_regulator"/>
</dbReference>
<keyword evidence="3" id="KW-1185">Reference proteome</keyword>
<proteinExistence type="predicted"/>
<dbReference type="AlphaFoldDB" id="A0A2P8CSN7"/>
<evidence type="ECO:0000313" key="2">
    <source>
        <dbReference type="EMBL" id="PSK87981.1"/>
    </source>
</evidence>
<dbReference type="PANTHER" id="PTHR36444:SF2">
    <property type="entry name" value="TRANSCRIPTIONAL REGULATOR PROTEIN YOBU-RELATED"/>
    <property type="match status" value="1"/>
</dbReference>
<comment type="caution">
    <text evidence="2">The sequence shown here is derived from an EMBL/GenBank/DDBJ whole genome shotgun (WGS) entry which is preliminary data.</text>
</comment>
<evidence type="ECO:0000313" key="3">
    <source>
        <dbReference type="Proteomes" id="UP000240572"/>
    </source>
</evidence>
<dbReference type="PANTHER" id="PTHR36444">
    <property type="entry name" value="TRANSCRIPTIONAL REGULATOR PROTEIN YOBU-RELATED"/>
    <property type="match status" value="1"/>
</dbReference>
<organism evidence="2 3">
    <name type="scientific">Taibaiella chishuiensis</name>
    <dbReference type="NCBI Taxonomy" id="1434707"/>
    <lineage>
        <taxon>Bacteria</taxon>
        <taxon>Pseudomonadati</taxon>
        <taxon>Bacteroidota</taxon>
        <taxon>Chitinophagia</taxon>
        <taxon>Chitinophagales</taxon>
        <taxon>Chitinophagaceae</taxon>
        <taxon>Taibaiella</taxon>
    </lineage>
</organism>